<evidence type="ECO:0000313" key="5">
    <source>
        <dbReference type="WBParaSite" id="HPBE_0001436901-mRNA-1"/>
    </source>
</evidence>
<protein>
    <submittedName>
        <fullName evidence="5">Cadherin_C domain-containing protein</fullName>
    </submittedName>
</protein>
<evidence type="ECO:0000313" key="4">
    <source>
        <dbReference type="Proteomes" id="UP000050761"/>
    </source>
</evidence>
<evidence type="ECO:0000256" key="1">
    <source>
        <dbReference type="SAM" id="MobiDB-lite"/>
    </source>
</evidence>
<gene>
    <name evidence="3" type="ORF">HPBE_LOCUS14370</name>
</gene>
<dbReference type="OrthoDB" id="5815739at2759"/>
<feature type="transmembrane region" description="Helical" evidence="2">
    <location>
        <begin position="15"/>
        <end position="35"/>
    </location>
</feature>
<evidence type="ECO:0000313" key="3">
    <source>
        <dbReference type="EMBL" id="VDO99425.1"/>
    </source>
</evidence>
<feature type="compositionally biased region" description="Polar residues" evidence="1">
    <location>
        <begin position="94"/>
        <end position="104"/>
    </location>
</feature>
<reference evidence="3 4" key="1">
    <citation type="submission" date="2018-11" db="EMBL/GenBank/DDBJ databases">
        <authorList>
            <consortium name="Pathogen Informatics"/>
        </authorList>
    </citation>
    <scope>NUCLEOTIDE SEQUENCE [LARGE SCALE GENOMIC DNA]</scope>
</reference>
<proteinExistence type="predicted"/>
<reference evidence="5" key="2">
    <citation type="submission" date="2019-09" db="UniProtKB">
        <authorList>
            <consortium name="WormBaseParasite"/>
        </authorList>
    </citation>
    <scope>IDENTIFICATION</scope>
</reference>
<accession>A0A3P8DVD5</accession>
<sequence>MLTLEHRAAAVSSETVQLVLTVFSLLSMLILITFCSRCRLLKNRSSAENGDFASPPVYDDAPDCVQFRNPAAIVRDGERHSQPAAVKGKHSRFDNVSSRASAPSQMGRALPRVPADVYATIDKTRTSQIAFADEGCNALYESLDPDQDSTLEKPYNKVADLMHTRERKYDYPVFSANKVFSGRSMPEDPTYNNGSQIYTVGGSDDPYRYGRLLCQNTCRQIVEYATHSV</sequence>
<keyword evidence="2" id="KW-0812">Transmembrane</keyword>
<evidence type="ECO:0000256" key="2">
    <source>
        <dbReference type="SAM" id="Phobius"/>
    </source>
</evidence>
<feature type="region of interest" description="Disordered" evidence="1">
    <location>
        <begin position="77"/>
        <end position="107"/>
    </location>
</feature>
<keyword evidence="4" id="KW-1185">Reference proteome</keyword>
<dbReference type="EMBL" id="UZAH01028333">
    <property type="protein sequence ID" value="VDO99425.1"/>
    <property type="molecule type" value="Genomic_DNA"/>
</dbReference>
<keyword evidence="2" id="KW-1133">Transmembrane helix</keyword>
<name>A0A183FZZ2_HELPZ</name>
<dbReference type="Proteomes" id="UP000050761">
    <property type="component" value="Unassembled WGS sequence"/>
</dbReference>
<accession>A0A183FZZ2</accession>
<organism evidence="4 5">
    <name type="scientific">Heligmosomoides polygyrus</name>
    <name type="common">Parasitic roundworm</name>
    <dbReference type="NCBI Taxonomy" id="6339"/>
    <lineage>
        <taxon>Eukaryota</taxon>
        <taxon>Metazoa</taxon>
        <taxon>Ecdysozoa</taxon>
        <taxon>Nematoda</taxon>
        <taxon>Chromadorea</taxon>
        <taxon>Rhabditida</taxon>
        <taxon>Rhabditina</taxon>
        <taxon>Rhabditomorpha</taxon>
        <taxon>Strongyloidea</taxon>
        <taxon>Heligmosomidae</taxon>
        <taxon>Heligmosomoides</taxon>
    </lineage>
</organism>
<dbReference type="WBParaSite" id="HPBE_0001436901-mRNA-1">
    <property type="protein sequence ID" value="HPBE_0001436901-mRNA-1"/>
    <property type="gene ID" value="HPBE_0001436901"/>
</dbReference>
<keyword evidence="2" id="KW-0472">Membrane</keyword>
<dbReference type="AlphaFoldDB" id="A0A183FZZ2"/>